<dbReference type="SUPFAM" id="SSF52833">
    <property type="entry name" value="Thioredoxin-like"/>
    <property type="match status" value="1"/>
</dbReference>
<dbReference type="PANTHER" id="PTHR44051:SF19">
    <property type="entry name" value="DISULFIDE-BOND OXIDOREDUCTASE YFCG"/>
    <property type="match status" value="1"/>
</dbReference>
<evidence type="ECO:0000256" key="1">
    <source>
        <dbReference type="ARBA" id="ARBA00007409"/>
    </source>
</evidence>
<dbReference type="AlphaFoldDB" id="A0A5R9QG16"/>
<feature type="domain" description="GST C-terminal" evidence="5">
    <location>
        <begin position="87"/>
        <end position="207"/>
    </location>
</feature>
<dbReference type="InterPro" id="IPR004046">
    <property type="entry name" value="GST_C"/>
</dbReference>
<dbReference type="Proteomes" id="UP000306753">
    <property type="component" value="Unassembled WGS sequence"/>
</dbReference>
<dbReference type="Pfam" id="PF00043">
    <property type="entry name" value="GST_C"/>
    <property type="match status" value="1"/>
</dbReference>
<dbReference type="InterPro" id="IPR036282">
    <property type="entry name" value="Glutathione-S-Trfase_C_sf"/>
</dbReference>
<comment type="similarity">
    <text evidence="1 3">Belongs to the GST superfamily.</text>
</comment>
<dbReference type="InterPro" id="IPR010987">
    <property type="entry name" value="Glutathione-S-Trfase_C-like"/>
</dbReference>
<dbReference type="InterPro" id="IPR036249">
    <property type="entry name" value="Thioredoxin-like_sf"/>
</dbReference>
<dbReference type="CDD" id="cd03047">
    <property type="entry name" value="GST_N_2"/>
    <property type="match status" value="1"/>
</dbReference>
<organism evidence="6 7">
    <name type="scientific">Stutzerimonas nosocomialis</name>
    <dbReference type="NCBI Taxonomy" id="1056496"/>
    <lineage>
        <taxon>Bacteria</taxon>
        <taxon>Pseudomonadati</taxon>
        <taxon>Pseudomonadota</taxon>
        <taxon>Gammaproteobacteria</taxon>
        <taxon>Pseudomonadales</taxon>
        <taxon>Pseudomonadaceae</taxon>
        <taxon>Stutzerimonas</taxon>
    </lineage>
</organism>
<dbReference type="PROSITE" id="PS50405">
    <property type="entry name" value="GST_CTER"/>
    <property type="match status" value="1"/>
</dbReference>
<proteinExistence type="inferred from homology"/>
<comment type="caution">
    <text evidence="6">The sequence shown here is derived from an EMBL/GenBank/DDBJ whole genome shotgun (WGS) entry which is preliminary data.</text>
</comment>
<keyword evidence="2 6" id="KW-0808">Transferase</keyword>
<feature type="domain" description="GST N-terminal" evidence="4">
    <location>
        <begin position="1"/>
        <end position="82"/>
    </location>
</feature>
<evidence type="ECO:0000313" key="6">
    <source>
        <dbReference type="EMBL" id="TLX63898.1"/>
    </source>
</evidence>
<dbReference type="InterPro" id="IPR040079">
    <property type="entry name" value="Glutathione_S-Trfase"/>
</dbReference>
<evidence type="ECO:0000259" key="5">
    <source>
        <dbReference type="PROSITE" id="PS50405"/>
    </source>
</evidence>
<dbReference type="SFLD" id="SFLDS00019">
    <property type="entry name" value="Glutathione_Transferase_(cytos"/>
    <property type="match status" value="1"/>
</dbReference>
<dbReference type="Pfam" id="PF02798">
    <property type="entry name" value="GST_N"/>
    <property type="match status" value="1"/>
</dbReference>
<dbReference type="EMBL" id="QLAG01000009">
    <property type="protein sequence ID" value="TLX63898.1"/>
    <property type="molecule type" value="Genomic_DNA"/>
</dbReference>
<accession>A0A5R9QG16</accession>
<dbReference type="PROSITE" id="PS50404">
    <property type="entry name" value="GST_NTER"/>
    <property type="match status" value="1"/>
</dbReference>
<reference evidence="6 7" key="1">
    <citation type="journal article" date="2017" name="Eur. J. Clin. Microbiol. Infect. Dis.">
        <title>Uncommonly isolated clinical Pseudomonas: identification and phylogenetic assignation.</title>
        <authorList>
            <person name="Mulet M."/>
            <person name="Gomila M."/>
            <person name="Ramirez A."/>
            <person name="Cardew S."/>
            <person name="Moore E.R."/>
            <person name="Lalucat J."/>
            <person name="Garcia-Valdes E."/>
        </authorList>
    </citation>
    <scope>NUCLEOTIDE SEQUENCE [LARGE SCALE GENOMIC DNA]</scope>
    <source>
        <strain evidence="6 7">SD129</strain>
    </source>
</reference>
<evidence type="ECO:0000256" key="2">
    <source>
        <dbReference type="ARBA" id="ARBA00022679"/>
    </source>
</evidence>
<evidence type="ECO:0000259" key="4">
    <source>
        <dbReference type="PROSITE" id="PS50404"/>
    </source>
</evidence>
<dbReference type="OrthoDB" id="5958450at2"/>
<evidence type="ECO:0000256" key="3">
    <source>
        <dbReference type="RuleBase" id="RU003494"/>
    </source>
</evidence>
<dbReference type="PANTHER" id="PTHR44051">
    <property type="entry name" value="GLUTATHIONE S-TRANSFERASE-RELATED"/>
    <property type="match status" value="1"/>
</dbReference>
<dbReference type="GO" id="GO:0016740">
    <property type="term" value="F:transferase activity"/>
    <property type="evidence" value="ECO:0007669"/>
    <property type="project" value="UniProtKB-KW"/>
</dbReference>
<dbReference type="InterPro" id="IPR004045">
    <property type="entry name" value="Glutathione_S-Trfase_N"/>
</dbReference>
<evidence type="ECO:0000313" key="7">
    <source>
        <dbReference type="Proteomes" id="UP000306753"/>
    </source>
</evidence>
<dbReference type="FunFam" id="3.40.30.10:FF:000039">
    <property type="entry name" value="Glutathione S-transferase domain"/>
    <property type="match status" value="1"/>
</dbReference>
<protein>
    <submittedName>
        <fullName evidence="6">Glutathione S-transferase</fullName>
    </submittedName>
</protein>
<dbReference type="Gene3D" id="1.20.1050.10">
    <property type="match status" value="1"/>
</dbReference>
<dbReference type="Gene3D" id="3.40.30.10">
    <property type="entry name" value="Glutaredoxin"/>
    <property type="match status" value="1"/>
</dbReference>
<dbReference type="SUPFAM" id="SSF47616">
    <property type="entry name" value="GST C-terminal domain-like"/>
    <property type="match status" value="1"/>
</dbReference>
<sequence>MQVKVWGRHNSTNVKKVLWCLEELSRPYQRIDAGGAFGVVDEPSYVAMNPNRLVPCVQDGDLVLWESNAIVRYLAARYGETTLWQTDPALRFEADKWMDWVTSSLAAPFKVLFWNMVRTPPEQREMDEVRKAFQTCSDLLALADQALATQPYLSGERFGMGDIPLGSFAYAWFEMPIERPELKHLQAWYDRLCERPAFRTAVMIPLT</sequence>
<dbReference type="RefSeq" id="WP_138407577.1">
    <property type="nucleotide sequence ID" value="NZ_QLAE01000008.1"/>
</dbReference>
<keyword evidence="7" id="KW-1185">Reference proteome</keyword>
<name>A0A5R9QG16_9GAMM</name>
<dbReference type="SFLD" id="SFLDG01150">
    <property type="entry name" value="Main.1:_Beta-like"/>
    <property type="match status" value="1"/>
</dbReference>
<gene>
    <name evidence="6" type="ORF">DN820_09390</name>
</gene>
<dbReference type="SFLD" id="SFLDG00358">
    <property type="entry name" value="Main_(cytGST)"/>
    <property type="match status" value="1"/>
</dbReference>